<name>A0A1M5L227_9BACT</name>
<keyword evidence="2" id="KW-1185">Reference proteome</keyword>
<dbReference type="Gene3D" id="1.25.40.10">
    <property type="entry name" value="Tetratricopeptide repeat domain"/>
    <property type="match status" value="1"/>
</dbReference>
<dbReference type="InterPro" id="IPR011990">
    <property type="entry name" value="TPR-like_helical_dom_sf"/>
</dbReference>
<reference evidence="1 2" key="1">
    <citation type="submission" date="2016-11" db="EMBL/GenBank/DDBJ databases">
        <authorList>
            <person name="Jaros S."/>
            <person name="Januszkiewicz K."/>
            <person name="Wedrychowicz H."/>
        </authorList>
    </citation>
    <scope>NUCLEOTIDE SEQUENCE [LARGE SCALE GENOMIC DNA]</scope>
    <source>
        <strain evidence="1 2">DSM 24574</strain>
    </source>
</reference>
<proteinExistence type="predicted"/>
<gene>
    <name evidence="1" type="ORF">SAMN04488109_0971</name>
</gene>
<organism evidence="1 2">
    <name type="scientific">Chryseolinea serpens</name>
    <dbReference type="NCBI Taxonomy" id="947013"/>
    <lineage>
        <taxon>Bacteria</taxon>
        <taxon>Pseudomonadati</taxon>
        <taxon>Bacteroidota</taxon>
        <taxon>Cytophagia</taxon>
        <taxon>Cytophagales</taxon>
        <taxon>Fulvivirgaceae</taxon>
        <taxon>Chryseolinea</taxon>
    </lineage>
</organism>
<sequence>MRSAINPAICYLGEPVTDSLFSKWETTVLPSEIEFELTLEASISKYEAGHFDEAKNLLGTARSILAEKSPDRVISGLAKLARVYCLTKDFPNACLCIQDSLKKCHPWQTESPPSADHETHQPSDCYLPEVLSLLHIHSVLVAESGGPMEAIEPLEMVGEYYGARNELELYAKILNDLGVVYFLAGKPIKAEATLRDSIRLLDIIGLPQDSKLVSDNLSAMPGLNDHFPLQDREDEKDDINTIRTKLEQEVTRQYQVLADGLLADMLLNKAEDDDKVNNIVWWYHYLHSNEDKKKQPRFDDPLFIQFRNRFIQAIALRKIRRISRTTLAEYQLDLFGSKVKCWEEGKINRLLASFGSSLRVLMISSDRFRQHALRRYIKKTLFDENTPGELVADGRFVLGEIGPISAFNRASVIHFIHEYAKAPYFPLGVEGFCEESQGRVVIRKGIESRGFRFDRDVNFDFRVTLMHEYTHFQFRLRQGAEVLSSWHHVLREDLCRFTRSVRSAQEIVDNLRLSYLSKRNIHAPDHPGQDDFEEELEEFDAEKTIRDYPQIARDLKALCIKGLIIEKPKLHYKCTLFNDKKVWNLSVA</sequence>
<evidence type="ECO:0000313" key="2">
    <source>
        <dbReference type="Proteomes" id="UP000184212"/>
    </source>
</evidence>
<dbReference type="STRING" id="947013.SAMN04488109_0971"/>
<dbReference type="SUPFAM" id="SSF48452">
    <property type="entry name" value="TPR-like"/>
    <property type="match status" value="1"/>
</dbReference>
<accession>A0A1M5L227</accession>
<evidence type="ECO:0000313" key="1">
    <source>
        <dbReference type="EMBL" id="SHG59098.1"/>
    </source>
</evidence>
<dbReference type="RefSeq" id="WP_073131575.1">
    <property type="nucleotide sequence ID" value="NZ_FQWQ01000001.1"/>
</dbReference>
<evidence type="ECO:0008006" key="3">
    <source>
        <dbReference type="Google" id="ProtNLM"/>
    </source>
</evidence>
<dbReference type="EMBL" id="FQWQ01000001">
    <property type="protein sequence ID" value="SHG59098.1"/>
    <property type="molecule type" value="Genomic_DNA"/>
</dbReference>
<dbReference type="Proteomes" id="UP000184212">
    <property type="component" value="Unassembled WGS sequence"/>
</dbReference>
<protein>
    <recommendedName>
        <fullName evidence="3">Tetratricopeptide repeat-containing protein</fullName>
    </recommendedName>
</protein>
<dbReference type="AlphaFoldDB" id="A0A1M5L227"/>